<gene>
    <name evidence="1" type="ORF">EFR84_12260</name>
</gene>
<comment type="caution">
    <text evidence="1">The sequence shown here is derived from an EMBL/GenBank/DDBJ whole genome shotgun (WGS) entry which is preliminary data.</text>
</comment>
<sequence>MTVRTLIVIGSAVAAFYTGFGTISVAAPDVATKLDIFLRNNVLGWSSESCSANALGCLETKYDTLSASEASAGVSITQLRSALEQTKALAEEKGLELEKNRAFLDKGKTTIKSAELTNSTEIEFAGKTYPDIATFRSQIQLIFEEKSVLETTYKSVLDLENKLQADLDTLIIHKGRISLAKQMIPAQIELVRANQTLSNFQANLAMIDGVIQGSQGSIADSESLIRSTKELMAMGNDPGTITTAGSKSSNQAFEEFLQH</sequence>
<dbReference type="EMBL" id="RJTJ01000009">
    <property type="protein sequence ID" value="RUM06396.1"/>
    <property type="molecule type" value="Genomic_DNA"/>
</dbReference>
<evidence type="ECO:0000313" key="1">
    <source>
        <dbReference type="EMBL" id="RUM06396.1"/>
    </source>
</evidence>
<dbReference type="RefSeq" id="WP_126909131.1">
    <property type="nucleotide sequence ID" value="NZ_ML133756.1"/>
</dbReference>
<proteinExistence type="predicted"/>
<dbReference type="OrthoDB" id="9978739at2"/>
<dbReference type="Proteomes" id="UP000278081">
    <property type="component" value="Unassembled WGS sequence"/>
</dbReference>
<accession>A0A3S0R0Z7</accession>
<protein>
    <submittedName>
        <fullName evidence="1">Uncharacterized protein</fullName>
    </submittedName>
</protein>
<evidence type="ECO:0000313" key="2">
    <source>
        <dbReference type="Proteomes" id="UP000278081"/>
    </source>
</evidence>
<reference evidence="1 2" key="1">
    <citation type="submission" date="2018-11" db="EMBL/GenBank/DDBJ databases">
        <title>Rhizobium chutanense sp. nov., isolated from root nodules of Phaseolus vulgaris in China.</title>
        <authorList>
            <person name="Huo Y."/>
        </authorList>
    </citation>
    <scope>NUCLEOTIDE SEQUENCE [LARGE SCALE GENOMIC DNA]</scope>
    <source>
        <strain evidence="1 2">C16</strain>
    </source>
</reference>
<organism evidence="1 2">
    <name type="scientific">Rhizobium chutanense</name>
    <dbReference type="NCBI Taxonomy" id="2035448"/>
    <lineage>
        <taxon>Bacteria</taxon>
        <taxon>Pseudomonadati</taxon>
        <taxon>Pseudomonadota</taxon>
        <taxon>Alphaproteobacteria</taxon>
        <taxon>Hyphomicrobiales</taxon>
        <taxon>Rhizobiaceae</taxon>
        <taxon>Rhizobium/Agrobacterium group</taxon>
        <taxon>Rhizobium</taxon>
    </lineage>
</organism>
<dbReference type="AlphaFoldDB" id="A0A3S0R0Z7"/>
<name>A0A3S0R0Z7_9HYPH</name>